<evidence type="ECO:0000256" key="1">
    <source>
        <dbReference type="SAM" id="Phobius"/>
    </source>
</evidence>
<sequence length="181" mass="19818">MVMLMETCALADNSWQSNIPSDLNAYELYKNRVVRVDLAHRSGSRDILGYGLRKGLRAFWYFTRSGDIKYGRKASDLYTSASDLDSSLKFSHQNTARLAEVIARFLVALVAGAFLVVPIVILSNQSSSEAHLIPVSVCVIVFSFLVPLISMASIEQTMLALAAYAALPVVFLSTAQGHSIL</sequence>
<feature type="transmembrane region" description="Helical" evidence="1">
    <location>
        <begin position="133"/>
        <end position="154"/>
    </location>
</feature>
<protein>
    <recommendedName>
        <fullName evidence="2">DUF6594 domain-containing protein</fullName>
    </recommendedName>
</protein>
<organism evidence="3 4">
    <name type="scientific">Lepraria finkii</name>
    <dbReference type="NCBI Taxonomy" id="1340010"/>
    <lineage>
        <taxon>Eukaryota</taxon>
        <taxon>Fungi</taxon>
        <taxon>Dikarya</taxon>
        <taxon>Ascomycota</taxon>
        <taxon>Pezizomycotina</taxon>
        <taxon>Lecanoromycetes</taxon>
        <taxon>OSLEUM clade</taxon>
        <taxon>Lecanoromycetidae</taxon>
        <taxon>Lecanorales</taxon>
        <taxon>Lecanorineae</taxon>
        <taxon>Stereocaulaceae</taxon>
        <taxon>Lepraria</taxon>
    </lineage>
</organism>
<feature type="transmembrane region" description="Helical" evidence="1">
    <location>
        <begin position="161"/>
        <end position="180"/>
    </location>
</feature>
<evidence type="ECO:0000259" key="2">
    <source>
        <dbReference type="Pfam" id="PF20237"/>
    </source>
</evidence>
<name>A0ABR4BMJ6_9LECA</name>
<accession>A0ABR4BMJ6</accession>
<feature type="transmembrane region" description="Helical" evidence="1">
    <location>
        <begin position="101"/>
        <end position="121"/>
    </location>
</feature>
<proteinExistence type="predicted"/>
<dbReference type="InterPro" id="IPR046529">
    <property type="entry name" value="DUF6594"/>
</dbReference>
<evidence type="ECO:0000313" key="3">
    <source>
        <dbReference type="EMBL" id="KAL2058935.1"/>
    </source>
</evidence>
<keyword evidence="1" id="KW-0812">Transmembrane</keyword>
<reference evidence="3 4" key="1">
    <citation type="submission" date="2024-09" db="EMBL/GenBank/DDBJ databases">
        <title>Rethinking Asexuality: The Enigmatic Case of Functional Sexual Genes in Lepraria (Stereocaulaceae).</title>
        <authorList>
            <person name="Doellman M."/>
            <person name="Sun Y."/>
            <person name="Barcenas-Pena A."/>
            <person name="Lumbsch H.T."/>
            <person name="Grewe F."/>
        </authorList>
    </citation>
    <scope>NUCLEOTIDE SEQUENCE [LARGE SCALE GENOMIC DNA]</scope>
    <source>
        <strain evidence="3 4">Grewe 0041</strain>
    </source>
</reference>
<feature type="domain" description="DUF6594" evidence="2">
    <location>
        <begin position="74"/>
        <end position="167"/>
    </location>
</feature>
<evidence type="ECO:0000313" key="4">
    <source>
        <dbReference type="Proteomes" id="UP001590951"/>
    </source>
</evidence>
<keyword evidence="1" id="KW-0472">Membrane</keyword>
<gene>
    <name evidence="3" type="ORF">ABVK25_000227</name>
</gene>
<keyword evidence="1" id="KW-1133">Transmembrane helix</keyword>
<dbReference type="EMBL" id="JBHFEH010000001">
    <property type="protein sequence ID" value="KAL2058935.1"/>
    <property type="molecule type" value="Genomic_DNA"/>
</dbReference>
<comment type="caution">
    <text evidence="3">The sequence shown here is derived from an EMBL/GenBank/DDBJ whole genome shotgun (WGS) entry which is preliminary data.</text>
</comment>
<dbReference type="Pfam" id="PF20237">
    <property type="entry name" value="DUF6594"/>
    <property type="match status" value="1"/>
</dbReference>
<keyword evidence="4" id="KW-1185">Reference proteome</keyword>
<dbReference type="Proteomes" id="UP001590951">
    <property type="component" value="Unassembled WGS sequence"/>
</dbReference>